<evidence type="ECO:0000313" key="2">
    <source>
        <dbReference type="Proteomes" id="UP000290545"/>
    </source>
</evidence>
<accession>A0A4Q1D9L5</accession>
<reference evidence="1 2" key="1">
    <citation type="submission" date="2019-01" db="EMBL/GenBank/DDBJ databases">
        <title>Filimonas sp. strain TTM-71.</title>
        <authorList>
            <person name="Chen W.-M."/>
        </authorList>
    </citation>
    <scope>NUCLEOTIDE SEQUENCE [LARGE SCALE GENOMIC DNA]</scope>
    <source>
        <strain evidence="1 2">TTM-71</strain>
    </source>
</reference>
<dbReference type="OrthoDB" id="9963274at2"/>
<gene>
    <name evidence="1" type="ORF">ESB13_04555</name>
</gene>
<keyword evidence="2" id="KW-1185">Reference proteome</keyword>
<evidence type="ECO:0000313" key="1">
    <source>
        <dbReference type="EMBL" id="RXK86087.1"/>
    </source>
</evidence>
<comment type="caution">
    <text evidence="1">The sequence shown here is derived from an EMBL/GenBank/DDBJ whole genome shotgun (WGS) entry which is preliminary data.</text>
</comment>
<proteinExistence type="predicted"/>
<sequence>METKIKWLSDFYGWEKIDPESNHFNNSDYVSINGDVQQLRVNPTIAKHHMFRASNLKLFTGPDGNGFHLYQCDSPSEVRKNIPLRFFYSKEYGKAFELNGSNTPIYELWNFIRNNPAVKKSILGAEGEWISNEKNIPDCIRLFFDNVRGKHGRFEIIHWYQSDKLVSSYSLFSNRIKKYYEINNDKEWDSQTSAENETNQVFHEYLSHYFNQLDSQAYAIKLTSEDSDKQQGSFAIWKECHMVFQNSIFTADVSLNIEENNFGSISLSNERQLSCYDVYQGDRETLSASETDMLKGQTEIYPLKN</sequence>
<dbReference type="AlphaFoldDB" id="A0A4Q1D9L5"/>
<dbReference type="EMBL" id="SDHZ01000001">
    <property type="protein sequence ID" value="RXK86087.1"/>
    <property type="molecule type" value="Genomic_DNA"/>
</dbReference>
<dbReference type="RefSeq" id="WP_129001838.1">
    <property type="nucleotide sequence ID" value="NZ_SDHZ01000001.1"/>
</dbReference>
<dbReference type="Proteomes" id="UP000290545">
    <property type="component" value="Unassembled WGS sequence"/>
</dbReference>
<protein>
    <submittedName>
        <fullName evidence="1">Uncharacterized protein</fullName>
    </submittedName>
</protein>
<organism evidence="1 2">
    <name type="scientific">Filimonas effusa</name>
    <dbReference type="NCBI Taxonomy" id="2508721"/>
    <lineage>
        <taxon>Bacteria</taxon>
        <taxon>Pseudomonadati</taxon>
        <taxon>Bacteroidota</taxon>
        <taxon>Chitinophagia</taxon>
        <taxon>Chitinophagales</taxon>
        <taxon>Chitinophagaceae</taxon>
        <taxon>Filimonas</taxon>
    </lineage>
</organism>
<name>A0A4Q1D9L5_9BACT</name>